<sequence length="85" mass="9283">MKTLINADALVLVGKPSVLFNETNPDWAPSLLFGYSFKHAGAARHERAENSVTKSGKRRPSGAEHRPMCAYVDEAECGSLSMTIF</sequence>
<keyword evidence="3" id="KW-1185">Reference proteome</keyword>
<feature type="region of interest" description="Disordered" evidence="1">
    <location>
        <begin position="46"/>
        <end position="65"/>
    </location>
</feature>
<proteinExistence type="predicted"/>
<evidence type="ECO:0000313" key="2">
    <source>
        <dbReference type="EMBL" id="KAH7986291.1"/>
    </source>
</evidence>
<dbReference type="AlphaFoldDB" id="A0A9D4TDG9"/>
<evidence type="ECO:0000256" key="1">
    <source>
        <dbReference type="SAM" id="MobiDB-lite"/>
    </source>
</evidence>
<reference evidence="2" key="1">
    <citation type="journal article" date="2020" name="Cell">
        <title>Large-Scale Comparative Analyses of Tick Genomes Elucidate Their Genetic Diversity and Vector Capacities.</title>
        <authorList>
            <consortium name="Tick Genome and Microbiome Consortium (TIGMIC)"/>
            <person name="Jia N."/>
            <person name="Wang J."/>
            <person name="Shi W."/>
            <person name="Du L."/>
            <person name="Sun Y."/>
            <person name="Zhan W."/>
            <person name="Jiang J.F."/>
            <person name="Wang Q."/>
            <person name="Zhang B."/>
            <person name="Ji P."/>
            <person name="Bell-Sakyi L."/>
            <person name="Cui X.M."/>
            <person name="Yuan T.T."/>
            <person name="Jiang B.G."/>
            <person name="Yang W.F."/>
            <person name="Lam T.T."/>
            <person name="Chang Q.C."/>
            <person name="Ding S.J."/>
            <person name="Wang X.J."/>
            <person name="Zhu J.G."/>
            <person name="Ruan X.D."/>
            <person name="Zhao L."/>
            <person name="Wei J.T."/>
            <person name="Ye R.Z."/>
            <person name="Que T.C."/>
            <person name="Du C.H."/>
            <person name="Zhou Y.H."/>
            <person name="Cheng J.X."/>
            <person name="Dai P.F."/>
            <person name="Guo W.B."/>
            <person name="Han X.H."/>
            <person name="Huang E.J."/>
            <person name="Li L.F."/>
            <person name="Wei W."/>
            <person name="Gao Y.C."/>
            <person name="Liu J.Z."/>
            <person name="Shao H.Z."/>
            <person name="Wang X."/>
            <person name="Wang C.C."/>
            <person name="Yang T.C."/>
            <person name="Huo Q.B."/>
            <person name="Li W."/>
            <person name="Chen H.Y."/>
            <person name="Chen S.E."/>
            <person name="Zhou L.G."/>
            <person name="Ni X.B."/>
            <person name="Tian J.H."/>
            <person name="Sheng Y."/>
            <person name="Liu T."/>
            <person name="Pan Y.S."/>
            <person name="Xia L.Y."/>
            <person name="Li J."/>
            <person name="Zhao F."/>
            <person name="Cao W.C."/>
        </authorList>
    </citation>
    <scope>NUCLEOTIDE SEQUENCE</scope>
    <source>
        <strain evidence="2">Rsan-2018</strain>
    </source>
</reference>
<protein>
    <submittedName>
        <fullName evidence="2">Uncharacterized protein</fullName>
    </submittedName>
</protein>
<dbReference type="EMBL" id="JABSTV010000502">
    <property type="protein sequence ID" value="KAH7986291.1"/>
    <property type="molecule type" value="Genomic_DNA"/>
</dbReference>
<comment type="caution">
    <text evidence="2">The sequence shown here is derived from an EMBL/GenBank/DDBJ whole genome shotgun (WGS) entry which is preliminary data.</text>
</comment>
<dbReference type="Proteomes" id="UP000821837">
    <property type="component" value="Unassembled WGS sequence"/>
</dbReference>
<evidence type="ECO:0000313" key="3">
    <source>
        <dbReference type="Proteomes" id="UP000821837"/>
    </source>
</evidence>
<organism evidence="2 3">
    <name type="scientific">Rhipicephalus sanguineus</name>
    <name type="common">Brown dog tick</name>
    <name type="synonym">Ixodes sanguineus</name>
    <dbReference type="NCBI Taxonomy" id="34632"/>
    <lineage>
        <taxon>Eukaryota</taxon>
        <taxon>Metazoa</taxon>
        <taxon>Ecdysozoa</taxon>
        <taxon>Arthropoda</taxon>
        <taxon>Chelicerata</taxon>
        <taxon>Arachnida</taxon>
        <taxon>Acari</taxon>
        <taxon>Parasitiformes</taxon>
        <taxon>Ixodida</taxon>
        <taxon>Ixodoidea</taxon>
        <taxon>Ixodidae</taxon>
        <taxon>Rhipicephalinae</taxon>
        <taxon>Rhipicephalus</taxon>
        <taxon>Rhipicephalus</taxon>
    </lineage>
</organism>
<reference evidence="2" key="2">
    <citation type="submission" date="2021-09" db="EMBL/GenBank/DDBJ databases">
        <authorList>
            <person name="Jia N."/>
            <person name="Wang J."/>
            <person name="Shi W."/>
            <person name="Du L."/>
            <person name="Sun Y."/>
            <person name="Zhan W."/>
            <person name="Jiang J."/>
            <person name="Wang Q."/>
            <person name="Zhang B."/>
            <person name="Ji P."/>
            <person name="Sakyi L.B."/>
            <person name="Cui X."/>
            <person name="Yuan T."/>
            <person name="Jiang B."/>
            <person name="Yang W."/>
            <person name="Lam T.T.-Y."/>
            <person name="Chang Q."/>
            <person name="Ding S."/>
            <person name="Wang X."/>
            <person name="Zhu J."/>
            <person name="Ruan X."/>
            <person name="Zhao L."/>
            <person name="Wei J."/>
            <person name="Que T."/>
            <person name="Du C."/>
            <person name="Cheng J."/>
            <person name="Dai P."/>
            <person name="Han X."/>
            <person name="Huang E."/>
            <person name="Gao Y."/>
            <person name="Liu J."/>
            <person name="Shao H."/>
            <person name="Ye R."/>
            <person name="Li L."/>
            <person name="Wei W."/>
            <person name="Wang X."/>
            <person name="Wang C."/>
            <person name="Huo Q."/>
            <person name="Li W."/>
            <person name="Guo W."/>
            <person name="Chen H."/>
            <person name="Chen S."/>
            <person name="Zhou L."/>
            <person name="Zhou L."/>
            <person name="Ni X."/>
            <person name="Tian J."/>
            <person name="Zhou Y."/>
            <person name="Sheng Y."/>
            <person name="Liu T."/>
            <person name="Pan Y."/>
            <person name="Xia L."/>
            <person name="Li J."/>
            <person name="Zhao F."/>
            <person name="Cao W."/>
        </authorList>
    </citation>
    <scope>NUCLEOTIDE SEQUENCE</scope>
    <source>
        <strain evidence="2">Rsan-2018</strain>
        <tissue evidence="2">Larvae</tissue>
    </source>
</reference>
<gene>
    <name evidence="2" type="ORF">HPB52_025076</name>
</gene>
<name>A0A9D4TDG9_RHISA</name>
<accession>A0A9D4TDG9</accession>